<evidence type="ECO:0000256" key="13">
    <source>
        <dbReference type="PIRSR" id="PIRSR000108-4"/>
    </source>
</evidence>
<reference evidence="15 16" key="1">
    <citation type="submission" date="2017-07" db="EMBL/GenBank/DDBJ databases">
        <title>Leptospira spp. isolated from tropical soils.</title>
        <authorList>
            <person name="Thibeaux R."/>
            <person name="Iraola G."/>
            <person name="Ferres I."/>
            <person name="Bierque E."/>
            <person name="Girault D."/>
            <person name="Soupe-Gilbert M.-E."/>
            <person name="Picardeau M."/>
            <person name="Goarant C."/>
        </authorList>
    </citation>
    <scope>NUCLEOTIDE SEQUENCE [LARGE SCALE GENOMIC DNA]</scope>
    <source>
        <strain evidence="15 16">ES4-C-A1</strain>
    </source>
</reference>
<comment type="cofactor">
    <cofactor evidence="9 12">
        <name>Mg(2+)</name>
        <dbReference type="ChEBI" id="CHEBI:18420"/>
    </cofactor>
    <cofactor evidence="9 12">
        <name>Mn(2+)</name>
        <dbReference type="ChEBI" id="CHEBI:29035"/>
    </cofactor>
    <text evidence="9 12">Binds 1 Mg(2+) or Mn(2+) ion per subunit.</text>
</comment>
<feature type="binding site" evidence="13">
    <location>
        <begin position="75"/>
        <end position="77"/>
    </location>
    <ligand>
        <name>NADP(+)</name>
        <dbReference type="ChEBI" id="CHEBI:58349"/>
    </ligand>
</feature>
<dbReference type="EMBL" id="NPEA01000003">
    <property type="protein sequence ID" value="PJZ77847.1"/>
    <property type="molecule type" value="Genomic_DNA"/>
</dbReference>
<feature type="binding site" evidence="11">
    <location>
        <position position="109"/>
    </location>
    <ligand>
        <name>D-threo-isocitrate</name>
        <dbReference type="ChEBI" id="CHEBI:15562"/>
    </ligand>
</feature>
<comment type="similarity">
    <text evidence="2 9">Belongs to the isocitrate and isopropylmalate dehydrogenases family.</text>
</comment>
<dbReference type="NCBIfam" id="TIGR00127">
    <property type="entry name" value="nadp_idh_euk"/>
    <property type="match status" value="1"/>
</dbReference>
<evidence type="ECO:0000313" key="16">
    <source>
        <dbReference type="Proteomes" id="UP000231843"/>
    </source>
</evidence>
<comment type="cofactor">
    <cofactor evidence="1">
        <name>Mn(2+)</name>
        <dbReference type="ChEBI" id="CHEBI:29035"/>
    </cofactor>
</comment>
<feature type="binding site" evidence="13">
    <location>
        <begin position="307"/>
        <end position="312"/>
    </location>
    <ligand>
        <name>NADP(+)</name>
        <dbReference type="ChEBI" id="CHEBI:58349"/>
    </ligand>
</feature>
<evidence type="ECO:0000256" key="12">
    <source>
        <dbReference type="PIRSR" id="PIRSR000108-3"/>
    </source>
</evidence>
<feature type="binding site" evidence="11">
    <location>
        <position position="132"/>
    </location>
    <ligand>
        <name>D-threo-isocitrate</name>
        <dbReference type="ChEBI" id="CHEBI:15562"/>
    </ligand>
</feature>
<evidence type="ECO:0000256" key="5">
    <source>
        <dbReference type="ARBA" id="ARBA00022842"/>
    </source>
</evidence>
<evidence type="ECO:0000256" key="11">
    <source>
        <dbReference type="PIRSR" id="PIRSR000108-2"/>
    </source>
</evidence>
<evidence type="ECO:0000256" key="8">
    <source>
        <dbReference type="ARBA" id="ARBA00023211"/>
    </source>
</evidence>
<feature type="binding site" evidence="12">
    <location>
        <position position="250"/>
    </location>
    <ligand>
        <name>Mn(2+)</name>
        <dbReference type="ChEBI" id="CHEBI:29035"/>
    </ligand>
</feature>
<dbReference type="PANTHER" id="PTHR11822">
    <property type="entry name" value="NADP-SPECIFIC ISOCITRATE DEHYDROGENASE"/>
    <property type="match status" value="1"/>
</dbReference>
<evidence type="ECO:0000256" key="7">
    <source>
        <dbReference type="ARBA" id="ARBA00023002"/>
    </source>
</evidence>
<dbReference type="Gene3D" id="3.40.718.10">
    <property type="entry name" value="Isopropylmalate Dehydrogenase"/>
    <property type="match status" value="1"/>
</dbReference>
<accession>A0A2N0A0L4</accession>
<evidence type="ECO:0000256" key="9">
    <source>
        <dbReference type="PIRNR" id="PIRNR000108"/>
    </source>
</evidence>
<feature type="site" description="Critical for catalysis" evidence="10">
    <location>
        <position position="139"/>
    </location>
</feature>
<dbReference type="EC" id="1.1.1.42" evidence="9"/>
<feature type="site" description="Critical for catalysis" evidence="10">
    <location>
        <position position="211"/>
    </location>
</feature>
<dbReference type="GO" id="GO:0004450">
    <property type="term" value="F:isocitrate dehydrogenase (NADP+) activity"/>
    <property type="evidence" value="ECO:0007669"/>
    <property type="project" value="UniProtKB-UniRule"/>
</dbReference>
<dbReference type="OrthoDB" id="9765655at2"/>
<keyword evidence="4 9" id="KW-0479">Metal-binding</keyword>
<keyword evidence="8 9" id="KW-0464">Manganese</keyword>
<dbReference type="NCBIfam" id="NF006156">
    <property type="entry name" value="PRK08299.1"/>
    <property type="match status" value="1"/>
</dbReference>
<dbReference type="PROSITE" id="PS00470">
    <property type="entry name" value="IDH_IMDH"/>
    <property type="match status" value="1"/>
</dbReference>
<dbReference type="InterPro" id="IPR004790">
    <property type="entry name" value="Isocitrate_DH_NADP"/>
</dbReference>
<feature type="binding site" evidence="11">
    <location>
        <position position="77"/>
    </location>
    <ligand>
        <name>D-threo-isocitrate</name>
        <dbReference type="ChEBI" id="CHEBI:15562"/>
    </ligand>
</feature>
<keyword evidence="6 9" id="KW-0521">NADP</keyword>
<dbReference type="AlphaFoldDB" id="A0A2N0A0L4"/>
<keyword evidence="5 9" id="KW-0460">Magnesium</keyword>
<dbReference type="SUPFAM" id="SSF53659">
    <property type="entry name" value="Isocitrate/Isopropylmalate dehydrogenase-like"/>
    <property type="match status" value="1"/>
</dbReference>
<dbReference type="InterPro" id="IPR019818">
    <property type="entry name" value="IsoCit/isopropylmalate_DH_CS"/>
</dbReference>
<evidence type="ECO:0000256" key="10">
    <source>
        <dbReference type="PIRSR" id="PIRSR000108-1"/>
    </source>
</evidence>
<proteinExistence type="inferred from homology"/>
<evidence type="ECO:0000256" key="1">
    <source>
        <dbReference type="ARBA" id="ARBA00001936"/>
    </source>
</evidence>
<feature type="binding site" evidence="11">
    <location>
        <begin position="94"/>
        <end position="100"/>
    </location>
    <ligand>
        <name>D-threo-isocitrate</name>
        <dbReference type="ChEBI" id="CHEBI:15562"/>
    </ligand>
</feature>
<evidence type="ECO:0000256" key="4">
    <source>
        <dbReference type="ARBA" id="ARBA00022723"/>
    </source>
</evidence>
<keyword evidence="3 9" id="KW-0816">Tricarboxylic acid cycle</keyword>
<evidence type="ECO:0000256" key="6">
    <source>
        <dbReference type="ARBA" id="ARBA00022857"/>
    </source>
</evidence>
<name>A0A2N0A0L4_9LEPT</name>
<dbReference type="PANTHER" id="PTHR11822:SF21">
    <property type="entry name" value="ISOCITRATE DEHYDROGENASE [NADP], MITOCHONDRIAL"/>
    <property type="match status" value="1"/>
</dbReference>
<feature type="binding site" evidence="13">
    <location>
        <position position="325"/>
    </location>
    <ligand>
        <name>NADP(+)</name>
        <dbReference type="ChEBI" id="CHEBI:58349"/>
    </ligand>
</feature>
<feature type="binding site" evidence="13">
    <location>
        <position position="82"/>
    </location>
    <ligand>
        <name>NADP(+)</name>
        <dbReference type="ChEBI" id="CHEBI:58349"/>
    </ligand>
</feature>
<protein>
    <recommendedName>
        <fullName evidence="9">Isocitrate dehydrogenase [NADP]</fullName>
        <ecNumber evidence="9">1.1.1.42</ecNumber>
    </recommendedName>
</protein>
<dbReference type="Proteomes" id="UP000231843">
    <property type="component" value="Unassembled WGS sequence"/>
</dbReference>
<dbReference type="SMART" id="SM01329">
    <property type="entry name" value="Iso_dh"/>
    <property type="match status" value="1"/>
</dbReference>
<dbReference type="GO" id="GO:0051287">
    <property type="term" value="F:NAD binding"/>
    <property type="evidence" value="ECO:0007669"/>
    <property type="project" value="InterPro"/>
</dbReference>
<evidence type="ECO:0000256" key="3">
    <source>
        <dbReference type="ARBA" id="ARBA00022532"/>
    </source>
</evidence>
<dbReference type="GO" id="GO:0006099">
    <property type="term" value="P:tricarboxylic acid cycle"/>
    <property type="evidence" value="ECO:0007669"/>
    <property type="project" value="UniProtKB-KW"/>
</dbReference>
<dbReference type="GO" id="GO:0000287">
    <property type="term" value="F:magnesium ion binding"/>
    <property type="evidence" value="ECO:0007669"/>
    <property type="project" value="InterPro"/>
</dbReference>
<feature type="binding site" evidence="13">
    <location>
        <position position="258"/>
    </location>
    <ligand>
        <name>NADP(+)</name>
        <dbReference type="ChEBI" id="CHEBI:58349"/>
    </ligand>
</feature>
<dbReference type="InterPro" id="IPR024084">
    <property type="entry name" value="IsoPropMal-DH-like_dom"/>
</dbReference>
<evidence type="ECO:0000259" key="14">
    <source>
        <dbReference type="SMART" id="SM01329"/>
    </source>
</evidence>
<comment type="caution">
    <text evidence="15">The sequence shown here is derived from an EMBL/GenBank/DDBJ whole genome shotgun (WGS) entry which is preliminary data.</text>
</comment>
<feature type="domain" description="Isopropylmalate dehydrogenase-like" evidence="14">
    <location>
        <begin position="9"/>
        <end position="394"/>
    </location>
</feature>
<evidence type="ECO:0000256" key="2">
    <source>
        <dbReference type="ARBA" id="ARBA00007769"/>
    </source>
</evidence>
<organism evidence="15 16">
    <name type="scientific">Leptospira neocaledonica</name>
    <dbReference type="NCBI Taxonomy" id="2023192"/>
    <lineage>
        <taxon>Bacteria</taxon>
        <taxon>Pseudomonadati</taxon>
        <taxon>Spirochaetota</taxon>
        <taxon>Spirochaetia</taxon>
        <taxon>Leptospirales</taxon>
        <taxon>Leptospiraceae</taxon>
        <taxon>Leptospira</taxon>
    </lineage>
</organism>
<feature type="binding site" evidence="12">
    <location>
        <position position="273"/>
    </location>
    <ligand>
        <name>Mn(2+)</name>
        <dbReference type="ChEBI" id="CHEBI:29035"/>
    </ligand>
</feature>
<sequence length="398" mass="44767">MAKIKVKTPLVELDGDEMTRIIWKEIKDRFIHPYLDIELDYYDLGVEYRDKTDDKVTVDSANAILKYGVGVKCATITPNQDRVVEYKLKKEWKSPNGTIRSILDGTVFRKPIIVNNIPSGVRSWEKPIVVGRHAFGDLYKDTELYIPEAGKVEIVFTTKDGKEKERVTINDFDGPGVVMGQFNLDKSIYSFAEACFNYAISEKINVWFATKDTISKKYHARFRAIFDEVSTKRAAELKAAGIEYWYYLIDDAVAQIVKNPGGMLWALMNYDGDVMSDMVASGFGSLGLMTSVLVSPDGKFEYEAAHGTVTRHYRQYQKGETTSTNSVASIFAWTGALAKRGELDGTPDVVAFAQKLEKAVIDTIQAGEMTKDLVLLTTTKGPKQLDTFQFMEAIQKRL</sequence>
<dbReference type="RefSeq" id="WP_100722563.1">
    <property type="nucleotide sequence ID" value="NZ_NPEA01000003.1"/>
</dbReference>
<keyword evidence="7 9" id="KW-0560">Oxidoreductase</keyword>
<keyword evidence="16" id="KW-1185">Reference proteome</keyword>
<dbReference type="GO" id="GO:0006102">
    <property type="term" value="P:isocitrate metabolic process"/>
    <property type="evidence" value="ECO:0007669"/>
    <property type="project" value="UniProtKB-UniRule"/>
</dbReference>
<dbReference type="Pfam" id="PF00180">
    <property type="entry name" value="Iso_dh"/>
    <property type="match status" value="1"/>
</dbReference>
<comment type="catalytic activity">
    <reaction evidence="9">
        <text>D-threo-isocitrate + NADP(+) = 2-oxoglutarate + CO2 + NADPH</text>
        <dbReference type="Rhea" id="RHEA:19629"/>
        <dbReference type="ChEBI" id="CHEBI:15562"/>
        <dbReference type="ChEBI" id="CHEBI:16526"/>
        <dbReference type="ChEBI" id="CHEBI:16810"/>
        <dbReference type="ChEBI" id="CHEBI:57783"/>
        <dbReference type="ChEBI" id="CHEBI:58349"/>
        <dbReference type="EC" id="1.1.1.42"/>
    </reaction>
</comment>
<evidence type="ECO:0000313" key="15">
    <source>
        <dbReference type="EMBL" id="PJZ77847.1"/>
    </source>
</evidence>
<dbReference type="FunFam" id="3.40.718.10:FF:000017">
    <property type="entry name" value="Isocitrate dehydrogenase [NADP]"/>
    <property type="match status" value="1"/>
</dbReference>
<dbReference type="PIRSF" id="PIRSF000108">
    <property type="entry name" value="IDH_NADP"/>
    <property type="match status" value="1"/>
</dbReference>
<gene>
    <name evidence="15" type="ORF">CH365_05300</name>
</gene>